<feature type="domain" description="Carbohydrate kinase PfkB" evidence="1">
    <location>
        <begin position="199"/>
        <end position="279"/>
    </location>
</feature>
<sequence>MLQETTIVTIGHITNDLGQDEVPDHLGGGAAYSAVAAKNLGLDVHIVTKCPPDHPYVEELRHRGIHVHVLPSPLDRITTFRNNYNQWGHRQQKSPEQQEPISIADWEAFPHQAMGGASILVAPVVGEVDPQLFPMLASMGSLSVTPQGYFRKINEEGAVSQQPWAESSALGTVGLTILSDEDLGNAGRIDLAQLRTIRATKTTVVLTQGSSGATIYEPGHQPISTDCFRLQPEEGRNFTGAGDIFAAAMLVCRARGSIVRKAVTNAHLFAALKIAGPGGDGIESIPTRQHFDDFMADQAPRVRTFMTRSGVRRLNLFK</sequence>
<dbReference type="Proteomes" id="UP000177328">
    <property type="component" value="Unassembled WGS sequence"/>
</dbReference>
<dbReference type="InterPro" id="IPR029056">
    <property type="entry name" value="Ribokinase-like"/>
</dbReference>
<reference evidence="2 3" key="1">
    <citation type="journal article" date="2016" name="Nat. Commun.">
        <title>Thousands of microbial genomes shed light on interconnected biogeochemical processes in an aquifer system.</title>
        <authorList>
            <person name="Anantharaman K."/>
            <person name="Brown C.T."/>
            <person name="Hug L.A."/>
            <person name="Sharon I."/>
            <person name="Castelle C.J."/>
            <person name="Probst A.J."/>
            <person name="Thomas B.C."/>
            <person name="Singh A."/>
            <person name="Wilkins M.J."/>
            <person name="Karaoz U."/>
            <person name="Brodie E.L."/>
            <person name="Williams K.H."/>
            <person name="Hubbard S.S."/>
            <person name="Banfield J.F."/>
        </authorList>
    </citation>
    <scope>NUCLEOTIDE SEQUENCE [LARGE SCALE GENOMIC DNA]</scope>
</reference>
<gene>
    <name evidence="2" type="ORF">A3D25_04665</name>
</gene>
<organism evidence="2 3">
    <name type="scientific">Candidatus Daviesbacteria bacterium RIFCSPHIGHO2_02_FULL_43_12</name>
    <dbReference type="NCBI Taxonomy" id="1797776"/>
    <lineage>
        <taxon>Bacteria</taxon>
        <taxon>Candidatus Daviesiibacteriota</taxon>
    </lineage>
</organism>
<protein>
    <recommendedName>
        <fullName evidence="1">Carbohydrate kinase PfkB domain-containing protein</fullName>
    </recommendedName>
</protein>
<dbReference type="InterPro" id="IPR011611">
    <property type="entry name" value="PfkB_dom"/>
</dbReference>
<name>A0A1F5KGL3_9BACT</name>
<dbReference type="AlphaFoldDB" id="A0A1F5KGL3"/>
<dbReference type="Pfam" id="PF00294">
    <property type="entry name" value="PfkB"/>
    <property type="match status" value="1"/>
</dbReference>
<accession>A0A1F5KGL3</accession>
<dbReference type="Gene3D" id="3.40.1190.20">
    <property type="match status" value="1"/>
</dbReference>
<evidence type="ECO:0000313" key="3">
    <source>
        <dbReference type="Proteomes" id="UP000177328"/>
    </source>
</evidence>
<evidence type="ECO:0000313" key="2">
    <source>
        <dbReference type="EMBL" id="OGE40067.1"/>
    </source>
</evidence>
<comment type="caution">
    <text evidence="2">The sequence shown here is derived from an EMBL/GenBank/DDBJ whole genome shotgun (WGS) entry which is preliminary data.</text>
</comment>
<dbReference type="EMBL" id="MFDD01000014">
    <property type="protein sequence ID" value="OGE40067.1"/>
    <property type="molecule type" value="Genomic_DNA"/>
</dbReference>
<dbReference type="SUPFAM" id="SSF53613">
    <property type="entry name" value="Ribokinase-like"/>
    <property type="match status" value="1"/>
</dbReference>
<proteinExistence type="predicted"/>
<evidence type="ECO:0000259" key="1">
    <source>
        <dbReference type="Pfam" id="PF00294"/>
    </source>
</evidence>